<organism evidence="1">
    <name type="scientific">Salmonella anatum</name>
    <dbReference type="NCBI Taxonomy" id="58712"/>
    <lineage>
        <taxon>Bacteria</taxon>
        <taxon>Pseudomonadati</taxon>
        <taxon>Pseudomonadota</taxon>
        <taxon>Gammaproteobacteria</taxon>
        <taxon>Enterobacterales</taxon>
        <taxon>Enterobacteriaceae</taxon>
        <taxon>Salmonella</taxon>
    </lineage>
</organism>
<name>A0A4S3DLW8_SALAN</name>
<sequence>MTSKNFPIRVALDHRAQPFPSMKKSAFDQILIFFYELLTSSPGLIRRAFSDSYAFATAI</sequence>
<proteinExistence type="predicted"/>
<accession>A0A4S3DLW8</accession>
<dbReference type="AlphaFoldDB" id="A0A4S3DLW8"/>
<reference evidence="1" key="1">
    <citation type="submission" date="2019-02" db="EMBL/GenBank/DDBJ databases">
        <authorList>
            <consortium name="GenomeTrakr network: Whole genome sequencing for foodborne pathogen traceback"/>
        </authorList>
    </citation>
    <scope>NUCLEOTIDE SEQUENCE</scope>
    <source>
        <strain evidence="1">HIY0183</strain>
    </source>
</reference>
<protein>
    <submittedName>
        <fullName evidence="1">Uncharacterized protein</fullName>
    </submittedName>
</protein>
<gene>
    <name evidence="1" type="ORF">EVA07_22685</name>
</gene>
<evidence type="ECO:0000313" key="1">
    <source>
        <dbReference type="EMBL" id="ECU4737758.1"/>
    </source>
</evidence>
<dbReference type="EMBL" id="AAKQAO010000035">
    <property type="protein sequence ID" value="ECU4737758.1"/>
    <property type="molecule type" value="Genomic_DNA"/>
</dbReference>
<comment type="caution">
    <text evidence="1">The sequence shown here is derived from an EMBL/GenBank/DDBJ whole genome shotgun (WGS) entry which is preliminary data.</text>
</comment>